<dbReference type="InterPro" id="IPR004701">
    <property type="entry name" value="PTS_EIIA_man-typ"/>
</dbReference>
<name>A0A212K861_9FIRM</name>
<gene>
    <name evidence="3" type="ORF">KL86CLO1_12350</name>
</gene>
<reference evidence="3" key="1">
    <citation type="submission" date="2016-04" db="EMBL/GenBank/DDBJ databases">
        <authorList>
            <person name="Evans L.H."/>
            <person name="Alamgir A."/>
            <person name="Owens N."/>
            <person name="Weber N.D."/>
            <person name="Virtaneva K."/>
            <person name="Barbian K."/>
            <person name="Babar A."/>
            <person name="Rosenke K."/>
        </authorList>
    </citation>
    <scope>NUCLEOTIDE SEQUENCE</scope>
    <source>
        <strain evidence="3">86</strain>
    </source>
</reference>
<dbReference type="GO" id="GO:0016020">
    <property type="term" value="C:membrane"/>
    <property type="evidence" value="ECO:0007669"/>
    <property type="project" value="InterPro"/>
</dbReference>
<dbReference type="Gene3D" id="3.40.50.510">
    <property type="entry name" value="Phosphotransferase system, mannose-type IIA component"/>
    <property type="match status" value="1"/>
</dbReference>
<dbReference type="InterPro" id="IPR051471">
    <property type="entry name" value="Bacterial_PTS_sugar_comp"/>
</dbReference>
<dbReference type="GO" id="GO:0009401">
    <property type="term" value="P:phosphoenolpyruvate-dependent sugar phosphotransferase system"/>
    <property type="evidence" value="ECO:0007669"/>
    <property type="project" value="InterPro"/>
</dbReference>
<organism evidence="3">
    <name type="scientific">uncultured Eubacteriales bacterium</name>
    <dbReference type="NCBI Taxonomy" id="172733"/>
    <lineage>
        <taxon>Bacteria</taxon>
        <taxon>Bacillati</taxon>
        <taxon>Bacillota</taxon>
        <taxon>Clostridia</taxon>
        <taxon>Eubacteriales</taxon>
        <taxon>environmental samples</taxon>
    </lineage>
</organism>
<evidence type="ECO:0000259" key="2">
    <source>
        <dbReference type="PROSITE" id="PS51096"/>
    </source>
</evidence>
<proteinExistence type="predicted"/>
<dbReference type="InterPro" id="IPR036662">
    <property type="entry name" value="PTS_EIIA_man-typ_sf"/>
</dbReference>
<evidence type="ECO:0000313" key="3">
    <source>
        <dbReference type="EMBL" id="SBW07817.1"/>
    </source>
</evidence>
<dbReference type="SUPFAM" id="SSF53062">
    <property type="entry name" value="PTS system fructose IIA component-like"/>
    <property type="match status" value="1"/>
</dbReference>
<dbReference type="PANTHER" id="PTHR33799">
    <property type="entry name" value="PTS PERMEASE-RELATED-RELATED"/>
    <property type="match status" value="1"/>
</dbReference>
<accession>A0A212K861</accession>
<dbReference type="GO" id="GO:0016740">
    <property type="term" value="F:transferase activity"/>
    <property type="evidence" value="ECO:0007669"/>
    <property type="project" value="UniProtKB-KW"/>
</dbReference>
<dbReference type="PROSITE" id="PS51096">
    <property type="entry name" value="PTS_EIIA_TYPE_4"/>
    <property type="match status" value="1"/>
</dbReference>
<dbReference type="AlphaFoldDB" id="A0A212K861"/>
<sequence>MEMNEIPAIVCLSHGPFCQALADTAQVIYGKAEALHAIVLEEGMDPENYMEKVEELIARYSEKVFFLVDIQGGTPYNCLMRAARKHRLHAIAGANVPILLELLATRDICPLEELADAVMANAGESVGNLDARLEHFFGM</sequence>
<feature type="domain" description="PTS EIIA type-4" evidence="2">
    <location>
        <begin position="6"/>
        <end position="126"/>
    </location>
</feature>
<dbReference type="EMBL" id="FLUN01000001">
    <property type="protein sequence ID" value="SBW07817.1"/>
    <property type="molecule type" value="Genomic_DNA"/>
</dbReference>
<protein>
    <recommendedName>
        <fullName evidence="2">PTS EIIA type-4 domain-containing protein</fullName>
    </recommendedName>
</protein>
<keyword evidence="1" id="KW-0808">Transferase</keyword>
<evidence type="ECO:0000256" key="1">
    <source>
        <dbReference type="ARBA" id="ARBA00022679"/>
    </source>
</evidence>
<dbReference type="PANTHER" id="PTHR33799:SF1">
    <property type="entry name" value="PTS SYSTEM MANNOSE-SPECIFIC EIIAB COMPONENT-RELATED"/>
    <property type="match status" value="1"/>
</dbReference>
<dbReference type="Pfam" id="PF03610">
    <property type="entry name" value="EIIA-man"/>
    <property type="match status" value="1"/>
</dbReference>